<keyword evidence="8 9" id="KW-0472">Membrane</keyword>
<dbReference type="GO" id="GO:0012505">
    <property type="term" value="C:endomembrane system"/>
    <property type="evidence" value="ECO:0007669"/>
    <property type="project" value="UniProtKB-SubCell"/>
</dbReference>
<keyword evidence="12" id="KW-1185">Reference proteome</keyword>
<evidence type="ECO:0000256" key="4">
    <source>
        <dbReference type="ARBA" id="ARBA00022554"/>
    </source>
</evidence>
<keyword evidence="6 9" id="KW-0029">Amino-acid transport</keyword>
<reference evidence="11 12" key="1">
    <citation type="journal article" date="2019" name="Sci. Rep.">
        <title>Comparative genomics of chytrid fungi reveal insights into the obligate biotrophic and pathogenic lifestyle of Synchytrium endobioticum.</title>
        <authorList>
            <person name="van de Vossenberg B.T.L.H."/>
            <person name="Warris S."/>
            <person name="Nguyen H.D.T."/>
            <person name="van Gent-Pelzer M.P.E."/>
            <person name="Joly D.L."/>
            <person name="van de Geest H.C."/>
            <person name="Bonants P.J.M."/>
            <person name="Smith D.S."/>
            <person name="Levesque C.A."/>
            <person name="van der Lee T.A.J."/>
        </authorList>
    </citation>
    <scope>NUCLEOTIDE SEQUENCE [LARGE SCALE GENOMIC DNA]</scope>
    <source>
        <strain evidence="11 12">CBS 675.73</strain>
    </source>
</reference>
<dbReference type="EMBL" id="QEAP01000015">
    <property type="protein sequence ID" value="TPX77753.1"/>
    <property type="molecule type" value="Genomic_DNA"/>
</dbReference>
<feature type="compositionally biased region" description="Polar residues" evidence="10">
    <location>
        <begin position="17"/>
        <end position="26"/>
    </location>
</feature>
<dbReference type="OrthoDB" id="192733at2759"/>
<keyword evidence="3 9" id="KW-0813">Transport</keyword>
<name>A0A507FNC1_9FUNG</name>
<proteinExistence type="inferred from homology"/>
<dbReference type="GO" id="GO:0006914">
    <property type="term" value="P:autophagy"/>
    <property type="evidence" value="ECO:0007669"/>
    <property type="project" value="UniProtKB-KW"/>
</dbReference>
<dbReference type="InterPro" id="IPR044738">
    <property type="entry name" value="Atg22"/>
</dbReference>
<evidence type="ECO:0000256" key="8">
    <source>
        <dbReference type="ARBA" id="ARBA00023136"/>
    </source>
</evidence>
<dbReference type="InterPro" id="IPR050495">
    <property type="entry name" value="ATG22/LtaA_families"/>
</dbReference>
<feature type="region of interest" description="Disordered" evidence="10">
    <location>
        <begin position="1"/>
        <end position="55"/>
    </location>
</feature>
<dbReference type="Proteomes" id="UP000320333">
    <property type="component" value="Unassembled WGS sequence"/>
</dbReference>
<dbReference type="GO" id="GO:0005774">
    <property type="term" value="C:vacuolar membrane"/>
    <property type="evidence" value="ECO:0007669"/>
    <property type="project" value="UniProtKB-SubCell"/>
</dbReference>
<feature type="transmembrane region" description="Helical" evidence="9">
    <location>
        <begin position="249"/>
        <end position="270"/>
    </location>
</feature>
<sequence>MASADNSSNNNDDASTPVRTQTSGYGTNLDDAGRTNSEDTMESLRQSEAASTTTSTAKLVRRSAIMHYERLLDLATAGECETTDTSKSGVSKKAKKYDIRRHGPLHKDIDQLCKGVAHPPLSKEELNAFYLFCGAVEPLVVVVFTALSTVVLQNLAAGAGKEAEDHSLTCNYTVPNYQCVTNIAGAWVDPSSFSLYTTASSVLCQAVFFISLGALADHGAIRKKFMLGFMGLAILMCFSLIAIRDSSWFLAAAILVILAQLTFGASFTFYNSYIPVLSAVHWDVLAAPDESRAKVYEATMNTISSISSAYGYVGAVCCFAVAGGSIFALQLLPVSSGFGDKGFFDGSLGVQTFSMQCGIFIAATWALIGLYFPAKYIRNRPYEPLPKGTNYIAYSWKKIYHTIKRARLMPNTFRMLLAWFMLSDAISTVGSTTILFATRNMGFTSTEILVLAIVAPLTAAGGNYLWLRVQRHFDYSTKYMLMFLISLSILLPIYGILGFFLPFGLRAKWELFPAGIVYGCLLGAIQSFSRVMYGELIPRGHEGEFFSLYSITDKGSSWFGPLIVGAITDATHEIRYGFIFLFFMLLISVGCVAYVDVEAGRREAEKFNKDDYELSNLDSST</sequence>
<dbReference type="Gene3D" id="1.20.1250.20">
    <property type="entry name" value="MFS general substrate transporter like domains"/>
    <property type="match status" value="1"/>
</dbReference>
<evidence type="ECO:0000313" key="12">
    <source>
        <dbReference type="Proteomes" id="UP000320333"/>
    </source>
</evidence>
<feature type="transmembrane region" description="Helical" evidence="9">
    <location>
        <begin position="574"/>
        <end position="597"/>
    </location>
</feature>
<evidence type="ECO:0000256" key="3">
    <source>
        <dbReference type="ARBA" id="ARBA00022448"/>
    </source>
</evidence>
<feature type="transmembrane region" description="Helical" evidence="9">
    <location>
        <begin position="225"/>
        <end position="243"/>
    </location>
</feature>
<keyword evidence="5 9" id="KW-0812">Transmembrane</keyword>
<feature type="transmembrane region" description="Helical" evidence="9">
    <location>
        <begin position="353"/>
        <end position="372"/>
    </location>
</feature>
<feature type="transmembrane region" description="Helical" evidence="9">
    <location>
        <begin position="479"/>
        <end position="505"/>
    </location>
</feature>
<comment type="subcellular location">
    <subcellularLocation>
        <location evidence="1">Endomembrane system</location>
        <topology evidence="1">Multi-pass membrane protein</topology>
    </subcellularLocation>
    <subcellularLocation>
        <location evidence="9">Vacuole membrane</location>
        <topology evidence="9">Multi-pass membrane protein</topology>
    </subcellularLocation>
</comment>
<feature type="transmembrane region" description="Helical" evidence="9">
    <location>
        <begin position="193"/>
        <end position="213"/>
    </location>
</feature>
<dbReference type="SUPFAM" id="SSF103473">
    <property type="entry name" value="MFS general substrate transporter"/>
    <property type="match status" value="1"/>
</dbReference>
<dbReference type="CDD" id="cd17483">
    <property type="entry name" value="MFS_Atg22_like"/>
    <property type="match status" value="1"/>
</dbReference>
<dbReference type="STRING" id="246404.A0A507FNC1"/>
<dbReference type="InterPro" id="IPR036259">
    <property type="entry name" value="MFS_trans_sf"/>
</dbReference>
<evidence type="ECO:0000256" key="2">
    <source>
        <dbReference type="ARBA" id="ARBA00006978"/>
    </source>
</evidence>
<comment type="similarity">
    <text evidence="2 9">Belongs to the ATG22 family.</text>
</comment>
<keyword evidence="4 9" id="KW-0926">Vacuole</keyword>
<dbReference type="InterPro" id="IPR024671">
    <property type="entry name" value="Atg22-like"/>
</dbReference>
<keyword evidence="9" id="KW-0072">Autophagy</keyword>
<feature type="compositionally biased region" description="Low complexity" evidence="10">
    <location>
        <begin position="1"/>
        <end position="15"/>
    </location>
</feature>
<gene>
    <name evidence="11" type="ORF">CcCBS67573_g00984</name>
</gene>
<feature type="transmembrane region" description="Helical" evidence="9">
    <location>
        <begin position="511"/>
        <end position="533"/>
    </location>
</feature>
<feature type="transmembrane region" description="Helical" evidence="9">
    <location>
        <begin position="309"/>
        <end position="333"/>
    </location>
</feature>
<dbReference type="GO" id="GO:0032974">
    <property type="term" value="P:amino acid transmembrane export from vacuole"/>
    <property type="evidence" value="ECO:0007669"/>
    <property type="project" value="InterPro"/>
</dbReference>
<evidence type="ECO:0000256" key="9">
    <source>
        <dbReference type="RuleBase" id="RU363073"/>
    </source>
</evidence>
<feature type="transmembrane region" description="Helical" evidence="9">
    <location>
        <begin position="448"/>
        <end position="467"/>
    </location>
</feature>
<dbReference type="AlphaFoldDB" id="A0A507FNC1"/>
<accession>A0A507FNC1</accession>
<feature type="transmembrane region" description="Helical" evidence="9">
    <location>
        <begin position="545"/>
        <end position="568"/>
    </location>
</feature>
<evidence type="ECO:0000256" key="1">
    <source>
        <dbReference type="ARBA" id="ARBA00004127"/>
    </source>
</evidence>
<feature type="transmembrane region" description="Helical" evidence="9">
    <location>
        <begin position="415"/>
        <end position="436"/>
    </location>
</feature>
<organism evidence="11 12">
    <name type="scientific">Chytriomyces confervae</name>
    <dbReference type="NCBI Taxonomy" id="246404"/>
    <lineage>
        <taxon>Eukaryota</taxon>
        <taxon>Fungi</taxon>
        <taxon>Fungi incertae sedis</taxon>
        <taxon>Chytridiomycota</taxon>
        <taxon>Chytridiomycota incertae sedis</taxon>
        <taxon>Chytridiomycetes</taxon>
        <taxon>Chytridiales</taxon>
        <taxon>Chytriomycetaceae</taxon>
        <taxon>Chytriomyces</taxon>
    </lineage>
</organism>
<dbReference type="PANTHER" id="PTHR23519:SF1">
    <property type="entry name" value="AUTOPHAGY-RELATED PROTEIN 22"/>
    <property type="match status" value="1"/>
</dbReference>
<evidence type="ECO:0000256" key="6">
    <source>
        <dbReference type="ARBA" id="ARBA00022970"/>
    </source>
</evidence>
<protein>
    <recommendedName>
        <fullName evidence="9">Autophagy-related protein</fullName>
    </recommendedName>
</protein>
<evidence type="ECO:0000256" key="10">
    <source>
        <dbReference type="SAM" id="MobiDB-lite"/>
    </source>
</evidence>
<comment type="caution">
    <text evidence="11">The sequence shown here is derived from an EMBL/GenBank/DDBJ whole genome shotgun (WGS) entry which is preliminary data.</text>
</comment>
<keyword evidence="7 9" id="KW-1133">Transmembrane helix</keyword>
<evidence type="ECO:0000256" key="5">
    <source>
        <dbReference type="ARBA" id="ARBA00022692"/>
    </source>
</evidence>
<dbReference type="Pfam" id="PF11700">
    <property type="entry name" value="ATG22"/>
    <property type="match status" value="1"/>
</dbReference>
<comment type="function">
    <text evidence="9">Vacuolar effluxer which mediate the efflux of amino acids resulting from autophagic degradation. The release of autophagic amino acids allows the maintenance of protein synthesis and viability during nitrogen starvation.</text>
</comment>
<evidence type="ECO:0000256" key="7">
    <source>
        <dbReference type="ARBA" id="ARBA00022989"/>
    </source>
</evidence>
<evidence type="ECO:0000313" key="11">
    <source>
        <dbReference type="EMBL" id="TPX77753.1"/>
    </source>
</evidence>
<feature type="transmembrane region" description="Helical" evidence="9">
    <location>
        <begin position="128"/>
        <end position="152"/>
    </location>
</feature>
<dbReference type="PANTHER" id="PTHR23519">
    <property type="entry name" value="AUTOPHAGY-RELATED PROTEIN 22"/>
    <property type="match status" value="1"/>
</dbReference>